<dbReference type="Pfam" id="PF25209">
    <property type="entry name" value="Phage_capsid_4"/>
    <property type="match status" value="1"/>
</dbReference>
<reference evidence="1" key="1">
    <citation type="journal article" date="2022" name="Gene">
        <title>A genome-led study on the pathogenesis of Fusobacterium necrophorum infections.</title>
        <authorList>
            <person name="Thapa G."/>
            <person name="Jayal A."/>
            <person name="Sikazwe E."/>
            <person name="Perry T."/>
            <person name="Mohammed Al Balushi A."/>
            <person name="Livingstone P."/>
        </authorList>
    </citation>
    <scope>NUCLEOTIDE SEQUENCE</scope>
    <source>
        <strain evidence="1">BRON_8</strain>
    </source>
</reference>
<keyword evidence="2" id="KW-1185">Reference proteome</keyword>
<dbReference type="Proteomes" id="UP001173223">
    <property type="component" value="Unassembled WGS sequence"/>
</dbReference>
<dbReference type="NCBIfam" id="TIGR04387">
    <property type="entry name" value="capsid_maj_N4"/>
    <property type="match status" value="1"/>
</dbReference>
<sequence length="282" mass="30882">MANETKLTYMIIPEVMEDMVRQELPHKLVFGPLLSTDTKLQGIPGNTVTVPKWGLIGAAEDVAELGAIPYENLTTSKTTMTIKKVGKGVKFSDEALLSGFGDPLGEGTSQLAVSIARKIDADVLEEIKKAKLKYNRKSEELSYEVLADALTTFGEKIDIPRVMFITPDQYAQLRKDKNFLALKDMAGKPILMSGTVGELCGVQLTVTANQGLVKGSEIINPIVEAGAVALLLKRSPQVEKERDIDHKLTKVNIDQHYGLYIKNDTKILLLTTKKPTIKASEA</sequence>
<reference evidence="1" key="2">
    <citation type="submission" date="2022-04" db="EMBL/GenBank/DDBJ databases">
        <authorList>
            <person name="Livingstone P.G."/>
        </authorList>
    </citation>
    <scope>NUCLEOTIDE SEQUENCE</scope>
    <source>
        <strain evidence="1">BRON_8</strain>
    </source>
</reference>
<gene>
    <name evidence="1" type="ORF">MWG07_11900</name>
</gene>
<evidence type="ECO:0000313" key="1">
    <source>
        <dbReference type="EMBL" id="MDK4512953.1"/>
    </source>
</evidence>
<dbReference type="AlphaFoldDB" id="A0AAW6WEQ5"/>
<dbReference type="EMBL" id="JAMGTK010000031">
    <property type="protein sequence ID" value="MDK4512953.1"/>
    <property type="molecule type" value="Genomic_DNA"/>
</dbReference>
<dbReference type="SUPFAM" id="SSF56563">
    <property type="entry name" value="Major capsid protein gp5"/>
    <property type="match status" value="1"/>
</dbReference>
<organism evidence="1 2">
    <name type="scientific">Fusobacterium necrophorum</name>
    <dbReference type="NCBI Taxonomy" id="859"/>
    <lineage>
        <taxon>Bacteria</taxon>
        <taxon>Fusobacteriati</taxon>
        <taxon>Fusobacteriota</taxon>
        <taxon>Fusobacteriia</taxon>
        <taxon>Fusobacteriales</taxon>
        <taxon>Fusobacteriaceae</taxon>
        <taxon>Fusobacterium</taxon>
    </lineage>
</organism>
<evidence type="ECO:0000313" key="2">
    <source>
        <dbReference type="Proteomes" id="UP001173223"/>
    </source>
</evidence>
<accession>A0AAW6WEQ5</accession>
<comment type="caution">
    <text evidence="1">The sequence shown here is derived from an EMBL/GenBank/DDBJ whole genome shotgun (WGS) entry which is preliminary data.</text>
</comment>
<proteinExistence type="predicted"/>
<protein>
    <submittedName>
        <fullName evidence="1">N4-gp56 family major capsid protein</fullName>
    </submittedName>
</protein>
<dbReference type="RefSeq" id="WP_062624561.1">
    <property type="nucleotide sequence ID" value="NZ_JAMGTK010000031.1"/>
</dbReference>
<name>A0AAW6WEQ5_9FUSO</name>